<dbReference type="RefSeq" id="WP_132626568.1">
    <property type="nucleotide sequence ID" value="NZ_SMKV01000038.1"/>
</dbReference>
<evidence type="ECO:0000313" key="1">
    <source>
        <dbReference type="EMBL" id="TDC88875.1"/>
    </source>
</evidence>
<organism evidence="1 2">
    <name type="scientific">Saccharopolyspora aridisoli</name>
    <dbReference type="NCBI Taxonomy" id="2530385"/>
    <lineage>
        <taxon>Bacteria</taxon>
        <taxon>Bacillati</taxon>
        <taxon>Actinomycetota</taxon>
        <taxon>Actinomycetes</taxon>
        <taxon>Pseudonocardiales</taxon>
        <taxon>Pseudonocardiaceae</taxon>
        <taxon>Saccharopolyspora</taxon>
    </lineage>
</organism>
<dbReference type="EMBL" id="SMKV01000038">
    <property type="protein sequence ID" value="TDC88875.1"/>
    <property type="molecule type" value="Genomic_DNA"/>
</dbReference>
<name>A0A4V2Y6N3_9PSEU</name>
<gene>
    <name evidence="1" type="ORF">E1161_22690</name>
</gene>
<evidence type="ECO:0000313" key="2">
    <source>
        <dbReference type="Proteomes" id="UP000294744"/>
    </source>
</evidence>
<accession>A0A4V2Y6N3</accession>
<reference evidence="1 2" key="1">
    <citation type="submission" date="2019-03" db="EMBL/GenBank/DDBJ databases">
        <title>Draft genome sequences of novel Actinobacteria.</title>
        <authorList>
            <person name="Sahin N."/>
            <person name="Ay H."/>
            <person name="Saygin H."/>
        </authorList>
    </citation>
    <scope>NUCLEOTIDE SEQUENCE [LARGE SCALE GENOMIC DNA]</scope>
    <source>
        <strain evidence="1 2">16K404</strain>
    </source>
</reference>
<dbReference type="AlphaFoldDB" id="A0A4V2Y6N3"/>
<comment type="caution">
    <text evidence="1">The sequence shown here is derived from an EMBL/GenBank/DDBJ whole genome shotgun (WGS) entry which is preliminary data.</text>
</comment>
<dbReference type="OrthoDB" id="121143at2"/>
<keyword evidence="2" id="KW-1185">Reference proteome</keyword>
<sequence length="188" mass="20718">MLSDRIARGVAAGQITETYFRWPSPQARPGARVPTRSGLIEITGLTQVDPEAITDADAARAGFTTAAGLRASLSRHRGSTYRLQLTHLGPTTPPRPQPGGLDEHRRRDLQARLARLDLATPRGPWTRQVLDILRRRPGLAPADLAAEQQRPVSRTKTDIWRLRELGLIDTTGRGLHLSELALSYLDTP</sequence>
<protein>
    <submittedName>
        <fullName evidence="1">ASCH domain-containing protein</fullName>
    </submittedName>
</protein>
<proteinExistence type="predicted"/>
<dbReference type="Proteomes" id="UP000294744">
    <property type="component" value="Unassembled WGS sequence"/>
</dbReference>